<dbReference type="SUPFAM" id="SSF53383">
    <property type="entry name" value="PLP-dependent transferases"/>
    <property type="match status" value="1"/>
</dbReference>
<keyword evidence="5" id="KW-0169">Cobalamin biosynthesis</keyword>
<dbReference type="Gene3D" id="3.40.640.10">
    <property type="entry name" value="Type I PLP-dependent aspartate aminotransferase-like (Major domain)"/>
    <property type="match status" value="1"/>
</dbReference>
<name>A0A9P1KJU8_9CYAN</name>
<comment type="pathway">
    <text evidence="3">Cofactor biosynthesis; adenosylcobalamin biosynthesis.</text>
</comment>
<dbReference type="PANTHER" id="PTHR42885">
    <property type="entry name" value="HISTIDINOL-PHOSPHATE AMINOTRANSFERASE-RELATED"/>
    <property type="match status" value="1"/>
</dbReference>
<evidence type="ECO:0000256" key="9">
    <source>
        <dbReference type="ARBA" id="ARBA00048531"/>
    </source>
</evidence>
<dbReference type="InterPro" id="IPR015422">
    <property type="entry name" value="PyrdxlP-dep_Trfase_small"/>
</dbReference>
<dbReference type="EMBL" id="FO818640">
    <property type="protein sequence ID" value="CDM97656.1"/>
    <property type="molecule type" value="Genomic_DNA"/>
</dbReference>
<evidence type="ECO:0000259" key="10">
    <source>
        <dbReference type="Pfam" id="PF00155"/>
    </source>
</evidence>
<accession>A0A9P1KJU8</accession>
<evidence type="ECO:0000256" key="6">
    <source>
        <dbReference type="ARBA" id="ARBA00022898"/>
    </source>
</evidence>
<evidence type="ECO:0000256" key="8">
    <source>
        <dbReference type="ARBA" id="ARBA00029996"/>
    </source>
</evidence>
<evidence type="ECO:0000256" key="1">
    <source>
        <dbReference type="ARBA" id="ARBA00001933"/>
    </source>
</evidence>
<dbReference type="CDD" id="cd00609">
    <property type="entry name" value="AAT_like"/>
    <property type="match status" value="1"/>
</dbReference>
<keyword evidence="7" id="KW-0456">Lyase</keyword>
<dbReference type="AlphaFoldDB" id="A0A9P1KJU8"/>
<evidence type="ECO:0000313" key="12">
    <source>
        <dbReference type="Proteomes" id="UP000032946"/>
    </source>
</evidence>
<evidence type="ECO:0000256" key="4">
    <source>
        <dbReference type="ARBA" id="ARBA00012285"/>
    </source>
</evidence>
<dbReference type="GO" id="GO:0030170">
    <property type="term" value="F:pyridoxal phosphate binding"/>
    <property type="evidence" value="ECO:0007669"/>
    <property type="project" value="InterPro"/>
</dbReference>
<comment type="function">
    <text evidence="2">Decarboxylates L-threonine-O-3-phosphate to yield (R)-1-amino-2-propanol O-2-phosphate, the precursor for the linkage between the nucleotide loop and the corrin ring in cobalamin.</text>
</comment>
<dbReference type="PANTHER" id="PTHR42885:SF1">
    <property type="entry name" value="THREONINE-PHOSPHATE DECARBOXYLASE"/>
    <property type="match status" value="1"/>
</dbReference>
<comment type="cofactor">
    <cofactor evidence="1">
        <name>pyridoxal 5'-phosphate</name>
        <dbReference type="ChEBI" id="CHEBI:597326"/>
    </cofactor>
</comment>
<feature type="domain" description="Aminotransferase class I/classII large" evidence="10">
    <location>
        <begin position="23"/>
        <end position="350"/>
    </location>
</feature>
<dbReference type="PROSITE" id="PS00105">
    <property type="entry name" value="AA_TRANSFER_CLASS_1"/>
    <property type="match status" value="1"/>
</dbReference>
<keyword evidence="6" id="KW-0663">Pyridoxal phosphate</keyword>
<protein>
    <recommendedName>
        <fullName evidence="4">threonine-phosphate decarboxylase</fullName>
        <ecNumber evidence="4">4.1.1.81</ecNumber>
    </recommendedName>
    <alternativeName>
        <fullName evidence="8">L-threonine-O-3-phosphate decarboxylase</fullName>
    </alternativeName>
</protein>
<dbReference type="GO" id="GO:0009236">
    <property type="term" value="P:cobalamin biosynthetic process"/>
    <property type="evidence" value="ECO:0007669"/>
    <property type="project" value="UniProtKB-KW"/>
</dbReference>
<gene>
    <name evidence="11" type="ORF">ARTHRO_60257</name>
</gene>
<comment type="catalytic activity">
    <reaction evidence="9">
        <text>O-phospho-L-threonine + H(+) = (R)-1-aminopropan-2-yl phosphate + CO2</text>
        <dbReference type="Rhea" id="RHEA:11492"/>
        <dbReference type="ChEBI" id="CHEBI:15378"/>
        <dbReference type="ChEBI" id="CHEBI:16526"/>
        <dbReference type="ChEBI" id="CHEBI:58563"/>
        <dbReference type="ChEBI" id="CHEBI:58675"/>
        <dbReference type="EC" id="4.1.1.81"/>
    </reaction>
</comment>
<dbReference type="RefSeq" id="WP_006623383.1">
    <property type="nucleotide sequence ID" value="NZ_FO818640.1"/>
</dbReference>
<dbReference type="Proteomes" id="UP000032946">
    <property type="component" value="Chromosome"/>
</dbReference>
<evidence type="ECO:0000313" key="11">
    <source>
        <dbReference type="EMBL" id="CDM97656.1"/>
    </source>
</evidence>
<dbReference type="InterPro" id="IPR015424">
    <property type="entry name" value="PyrdxlP-dep_Trfase"/>
</dbReference>
<sequence>MNRPSHGGNLMWAASIADCPPSEIVDFSASINPLGPPLTAIAALNTHQGQIKTYPQPDYMDLRQAVSRFHEDLPVEWILPGNGAAELLTWAGRELAQMGATYLLTPAFGDYRRSLNAFNARVIECPISLEGGDKVQFDGLGELEERAGLLLNTPHNPTGILLRPELILPLLERFALVVVDEAFMDFLPRSAQTSLIERVADFPNLVILRSLTKFYSLPGLRLGYAIAHPDRLNLWRQWRDPWSVNNLAVAAGIAVLGDRAFEEKTHHWLSINRPQLYQELGKITGLYPYPGVANFLLVRCQSSVSELQTQLLKDYRILIRDCLSFPELGDNYFRVAIRTEADNQYLINALKNVLIT</sequence>
<dbReference type="NCBIfam" id="TIGR01140">
    <property type="entry name" value="L_thr_O3P_dcar"/>
    <property type="match status" value="1"/>
</dbReference>
<keyword evidence="12" id="KW-1185">Reference proteome</keyword>
<reference evidence="11 12" key="1">
    <citation type="submission" date="2014-02" db="EMBL/GenBank/DDBJ databases">
        <authorList>
            <person name="Genoscope - CEA"/>
        </authorList>
    </citation>
    <scope>NUCLEOTIDE SEQUENCE [LARGE SCALE GENOMIC DNA]</scope>
    <source>
        <strain evidence="11 12">PCC 8005</strain>
    </source>
</reference>
<evidence type="ECO:0000256" key="5">
    <source>
        <dbReference type="ARBA" id="ARBA00022573"/>
    </source>
</evidence>
<dbReference type="GO" id="GO:0008483">
    <property type="term" value="F:transaminase activity"/>
    <property type="evidence" value="ECO:0007669"/>
    <property type="project" value="UniProtKB-KW"/>
</dbReference>
<dbReference type="Gene3D" id="3.90.1150.10">
    <property type="entry name" value="Aspartate Aminotransferase, domain 1"/>
    <property type="match status" value="1"/>
</dbReference>
<dbReference type="InterPro" id="IPR004838">
    <property type="entry name" value="NHTrfase_class1_PyrdxlP-BS"/>
</dbReference>
<proteinExistence type="predicted"/>
<keyword evidence="11" id="KW-0808">Transferase</keyword>
<dbReference type="GO" id="GO:0048472">
    <property type="term" value="F:threonine-phosphate decarboxylase activity"/>
    <property type="evidence" value="ECO:0007669"/>
    <property type="project" value="UniProtKB-EC"/>
</dbReference>
<dbReference type="InterPro" id="IPR004839">
    <property type="entry name" value="Aminotransferase_I/II_large"/>
</dbReference>
<evidence type="ECO:0000256" key="7">
    <source>
        <dbReference type="ARBA" id="ARBA00023239"/>
    </source>
</evidence>
<evidence type="ECO:0000256" key="2">
    <source>
        <dbReference type="ARBA" id="ARBA00003444"/>
    </source>
</evidence>
<dbReference type="InterPro" id="IPR005860">
    <property type="entry name" value="CobD"/>
</dbReference>
<evidence type="ECO:0000256" key="3">
    <source>
        <dbReference type="ARBA" id="ARBA00004953"/>
    </source>
</evidence>
<dbReference type="Pfam" id="PF00155">
    <property type="entry name" value="Aminotran_1_2"/>
    <property type="match status" value="1"/>
</dbReference>
<dbReference type="InterPro" id="IPR015421">
    <property type="entry name" value="PyrdxlP-dep_Trfase_major"/>
</dbReference>
<keyword evidence="11" id="KW-0032">Aminotransferase</keyword>
<organism evidence="11 12">
    <name type="scientific">Limnospira indica PCC 8005</name>
    <dbReference type="NCBI Taxonomy" id="376219"/>
    <lineage>
        <taxon>Bacteria</taxon>
        <taxon>Bacillati</taxon>
        <taxon>Cyanobacteriota</taxon>
        <taxon>Cyanophyceae</taxon>
        <taxon>Oscillatoriophycideae</taxon>
        <taxon>Oscillatoriales</taxon>
        <taxon>Sirenicapillariaceae</taxon>
        <taxon>Limnospira</taxon>
    </lineage>
</organism>
<dbReference type="EC" id="4.1.1.81" evidence="4"/>